<feature type="chain" id="PRO_5031341793" evidence="2">
    <location>
        <begin position="31"/>
        <end position="198"/>
    </location>
</feature>
<sequence>MPLTLKKLLSFLMSAAAALALLAVAGAASASTPQEMDAAFRKYGFEYREAERPYGLPIKAKLTRVKIGDETHELDLANPLTRQGVDSAIHDYLLRHAANELHVIGMLAGETMGNIEVDPDKAFVQELRSDLIQPPFESWRAQLASFEDKGVTFEAHCDFHYVRLEGKYYQLYFKDQGSYKASNEPSCDVRSSAHRHTD</sequence>
<evidence type="ECO:0000256" key="1">
    <source>
        <dbReference type="SAM" id="MobiDB-lite"/>
    </source>
</evidence>
<gene>
    <name evidence="3" type="ORF">HH212_19220</name>
</gene>
<evidence type="ECO:0000313" key="3">
    <source>
        <dbReference type="EMBL" id="QJE01887.1"/>
    </source>
</evidence>
<accession>A0A7Z2ZVA5</accession>
<keyword evidence="4" id="KW-1185">Reference proteome</keyword>
<reference evidence="3 4" key="1">
    <citation type="submission" date="2020-04" db="EMBL/GenBank/DDBJ databases">
        <title>Genome sequencing of novel species.</title>
        <authorList>
            <person name="Heo J."/>
            <person name="Kim S.-J."/>
            <person name="Kim J.-S."/>
            <person name="Hong S.-B."/>
            <person name="Kwon S.-W."/>
        </authorList>
    </citation>
    <scope>NUCLEOTIDE SEQUENCE [LARGE SCALE GENOMIC DNA]</scope>
    <source>
        <strain evidence="3 4">GN2-R2</strain>
    </source>
</reference>
<dbReference type="Proteomes" id="UP000502415">
    <property type="component" value="Chromosome"/>
</dbReference>
<evidence type="ECO:0000256" key="2">
    <source>
        <dbReference type="SAM" id="SignalP"/>
    </source>
</evidence>
<dbReference type="EMBL" id="CP051685">
    <property type="protein sequence ID" value="QJE01887.1"/>
    <property type="molecule type" value="Genomic_DNA"/>
</dbReference>
<dbReference type="KEGG" id="mfy:HH212_19220"/>
<keyword evidence="2" id="KW-0732">Signal</keyword>
<protein>
    <submittedName>
        <fullName evidence="3">Uncharacterized protein</fullName>
    </submittedName>
</protein>
<dbReference type="AlphaFoldDB" id="A0A7Z2ZVA5"/>
<dbReference type="RefSeq" id="WP_170203974.1">
    <property type="nucleotide sequence ID" value="NZ_CP051685.1"/>
</dbReference>
<feature type="region of interest" description="Disordered" evidence="1">
    <location>
        <begin position="179"/>
        <end position="198"/>
    </location>
</feature>
<proteinExistence type="predicted"/>
<evidence type="ECO:0000313" key="4">
    <source>
        <dbReference type="Proteomes" id="UP000502415"/>
    </source>
</evidence>
<feature type="signal peptide" evidence="2">
    <location>
        <begin position="1"/>
        <end position="30"/>
    </location>
</feature>
<organism evidence="3 4">
    <name type="scientific">Massilia forsythiae</name>
    <dbReference type="NCBI Taxonomy" id="2728020"/>
    <lineage>
        <taxon>Bacteria</taxon>
        <taxon>Pseudomonadati</taxon>
        <taxon>Pseudomonadota</taxon>
        <taxon>Betaproteobacteria</taxon>
        <taxon>Burkholderiales</taxon>
        <taxon>Oxalobacteraceae</taxon>
        <taxon>Telluria group</taxon>
        <taxon>Massilia</taxon>
    </lineage>
</organism>
<name>A0A7Z2ZVA5_9BURK</name>